<accession>I0CEB5</accession>
<dbReference type="RefSeq" id="WP_015060942.1">
    <property type="nucleotide sequence ID" value="NC_019307.1"/>
</dbReference>
<proteinExistence type="predicted"/>
<organism evidence="1">
    <name type="scientific">Streptomyces sp. W75</name>
    <dbReference type="NCBI Taxonomy" id="1170711"/>
    <lineage>
        <taxon>Bacteria</taxon>
        <taxon>Bacillati</taxon>
        <taxon>Actinomycetota</taxon>
        <taxon>Actinomycetes</taxon>
        <taxon>Kitasatosporales</taxon>
        <taxon>Streptomycetaceae</taxon>
        <taxon>Streptomyces</taxon>
    </lineage>
</organism>
<protein>
    <submittedName>
        <fullName evidence="1">Uncharacterized protein</fullName>
    </submittedName>
</protein>
<geneLocation type="plasmid" evidence="1">
    <name>pCQ4</name>
</geneLocation>
<dbReference type="AlphaFoldDB" id="I0CEB5"/>
<gene>
    <name evidence="1" type="ORF">pCQ4.3</name>
</gene>
<sequence>MNTPPTVWLLMQGVDDAITDVLGVYAHREAGRTALTHATHSLSSTVDRSEEDEDGTIRVYGPLRVSGVEWLELSPHAVTADEAEAGESK</sequence>
<dbReference type="EMBL" id="JQ340175">
    <property type="protein sequence ID" value="AFH75128.1"/>
    <property type="molecule type" value="Genomic_DNA"/>
</dbReference>
<reference evidence="1" key="1">
    <citation type="submission" date="2011-12" db="EMBL/GenBank/DDBJ databases">
        <title>Complete nucleotide sequence of Streptomyces circular plasmid pCQ4.</title>
        <authorList>
            <person name="Cheng Q."/>
            <person name="Tian X."/>
            <person name="Qin Z."/>
        </authorList>
    </citation>
    <scope>NUCLEOTIDE SEQUENCE</scope>
    <source>
        <strain evidence="1">W75</strain>
        <plasmid evidence="1">pCQ4</plasmid>
    </source>
</reference>
<keyword evidence="1" id="KW-0614">Plasmid</keyword>
<name>I0CEB5_9ACTN</name>
<evidence type="ECO:0000313" key="1">
    <source>
        <dbReference type="EMBL" id="AFH75128.1"/>
    </source>
</evidence>